<keyword evidence="5 6" id="KW-0804">Transcription</keyword>
<feature type="domain" description="RNA polymerase sigma-70 region 2" evidence="7">
    <location>
        <begin position="21"/>
        <end position="79"/>
    </location>
</feature>
<dbReference type="NCBIfam" id="TIGR02937">
    <property type="entry name" value="sigma70-ECF"/>
    <property type="match status" value="1"/>
</dbReference>
<dbReference type="GO" id="GO:0003677">
    <property type="term" value="F:DNA binding"/>
    <property type="evidence" value="ECO:0007669"/>
    <property type="project" value="UniProtKB-KW"/>
</dbReference>
<dbReference type="PANTHER" id="PTHR43133">
    <property type="entry name" value="RNA POLYMERASE ECF-TYPE SIGMA FACTO"/>
    <property type="match status" value="1"/>
</dbReference>
<keyword evidence="4 6" id="KW-0238">DNA-binding</keyword>
<dbReference type="Proteomes" id="UP000824007">
    <property type="component" value="Unassembled WGS sequence"/>
</dbReference>
<evidence type="ECO:0000256" key="2">
    <source>
        <dbReference type="ARBA" id="ARBA00023015"/>
    </source>
</evidence>
<dbReference type="InterPro" id="IPR013249">
    <property type="entry name" value="RNA_pol_sigma70_r4_t2"/>
</dbReference>
<name>A0A9D1YUW2_9FIRM</name>
<dbReference type="InterPro" id="IPR014284">
    <property type="entry name" value="RNA_pol_sigma-70_dom"/>
</dbReference>
<keyword evidence="3 6" id="KW-0731">Sigma factor</keyword>
<comment type="caution">
    <text evidence="9">The sequence shown here is derived from an EMBL/GenBank/DDBJ whole genome shotgun (WGS) entry which is preliminary data.</text>
</comment>
<dbReference type="Gene3D" id="1.10.10.10">
    <property type="entry name" value="Winged helix-like DNA-binding domain superfamily/Winged helix DNA-binding domain"/>
    <property type="match status" value="1"/>
</dbReference>
<evidence type="ECO:0000256" key="1">
    <source>
        <dbReference type="ARBA" id="ARBA00010641"/>
    </source>
</evidence>
<evidence type="ECO:0000256" key="5">
    <source>
        <dbReference type="ARBA" id="ARBA00023163"/>
    </source>
</evidence>
<dbReference type="GO" id="GO:0006950">
    <property type="term" value="P:response to stress"/>
    <property type="evidence" value="ECO:0007669"/>
    <property type="project" value="UniProtKB-ARBA"/>
</dbReference>
<dbReference type="InterPro" id="IPR000838">
    <property type="entry name" value="RNA_pol_sigma70_ECF_CS"/>
</dbReference>
<dbReference type="AlphaFoldDB" id="A0A9D1YUW2"/>
<evidence type="ECO:0000313" key="9">
    <source>
        <dbReference type="EMBL" id="HIY61607.1"/>
    </source>
</evidence>
<dbReference type="InterPro" id="IPR036388">
    <property type="entry name" value="WH-like_DNA-bd_sf"/>
</dbReference>
<dbReference type="InterPro" id="IPR039425">
    <property type="entry name" value="RNA_pol_sigma-70-like"/>
</dbReference>
<comment type="similarity">
    <text evidence="1 6">Belongs to the sigma-70 factor family. ECF subfamily.</text>
</comment>
<evidence type="ECO:0000259" key="8">
    <source>
        <dbReference type="Pfam" id="PF08281"/>
    </source>
</evidence>
<sequence length="191" mass="22040">MSEMELVRQLQAGSRTAFDQIYERYHVQAFRTAVFLTGSRADAEDVVQETFVQVWLHAGKLKEPAGFKSWFYRILTRLAWKCGREGRREIPDEEIAARADREQEGDGLSSFLGKEERERVRRAVESLDEKHRTIVVLYYFNDFTTPEIARITGCLEGTVKSRLHTARKRLERYLAKEEAGGKLLCAVSHAK</sequence>
<evidence type="ECO:0000256" key="4">
    <source>
        <dbReference type="ARBA" id="ARBA00023125"/>
    </source>
</evidence>
<dbReference type="GO" id="GO:0016987">
    <property type="term" value="F:sigma factor activity"/>
    <property type="evidence" value="ECO:0007669"/>
    <property type="project" value="UniProtKB-KW"/>
</dbReference>
<proteinExistence type="inferred from homology"/>
<keyword evidence="2 6" id="KW-0805">Transcription regulation</keyword>
<dbReference type="GO" id="GO:0006352">
    <property type="term" value="P:DNA-templated transcription initiation"/>
    <property type="evidence" value="ECO:0007669"/>
    <property type="project" value="InterPro"/>
</dbReference>
<dbReference type="SUPFAM" id="SSF88659">
    <property type="entry name" value="Sigma3 and sigma4 domains of RNA polymerase sigma factors"/>
    <property type="match status" value="1"/>
</dbReference>
<dbReference type="EMBL" id="DXDD01000163">
    <property type="protein sequence ID" value="HIY61607.1"/>
    <property type="molecule type" value="Genomic_DNA"/>
</dbReference>
<accession>A0A9D1YUW2</accession>
<dbReference type="InterPro" id="IPR013325">
    <property type="entry name" value="RNA_pol_sigma_r2"/>
</dbReference>
<gene>
    <name evidence="9" type="ORF">H9831_13155</name>
</gene>
<reference evidence="9" key="1">
    <citation type="journal article" date="2021" name="PeerJ">
        <title>Extensive microbial diversity within the chicken gut microbiome revealed by metagenomics and culture.</title>
        <authorList>
            <person name="Gilroy R."/>
            <person name="Ravi A."/>
            <person name="Getino M."/>
            <person name="Pursley I."/>
            <person name="Horton D.L."/>
            <person name="Alikhan N.F."/>
            <person name="Baker D."/>
            <person name="Gharbi K."/>
            <person name="Hall N."/>
            <person name="Watson M."/>
            <person name="Adriaenssens E.M."/>
            <person name="Foster-Nyarko E."/>
            <person name="Jarju S."/>
            <person name="Secka A."/>
            <person name="Antonio M."/>
            <person name="Oren A."/>
            <person name="Chaudhuri R.R."/>
            <person name="La Ragione R."/>
            <person name="Hildebrand F."/>
            <person name="Pallen M.J."/>
        </authorList>
    </citation>
    <scope>NUCLEOTIDE SEQUENCE</scope>
    <source>
        <strain evidence="9">ChiSxjej3B15-24422</strain>
    </source>
</reference>
<dbReference type="Gene3D" id="1.10.1740.10">
    <property type="match status" value="1"/>
</dbReference>
<dbReference type="CDD" id="cd06171">
    <property type="entry name" value="Sigma70_r4"/>
    <property type="match status" value="1"/>
</dbReference>
<protein>
    <recommendedName>
        <fullName evidence="6">RNA polymerase sigma factor</fullName>
    </recommendedName>
</protein>
<dbReference type="InterPro" id="IPR013324">
    <property type="entry name" value="RNA_pol_sigma_r3/r4-like"/>
</dbReference>
<dbReference type="Pfam" id="PF04542">
    <property type="entry name" value="Sigma70_r2"/>
    <property type="match status" value="1"/>
</dbReference>
<evidence type="ECO:0000256" key="3">
    <source>
        <dbReference type="ARBA" id="ARBA00023082"/>
    </source>
</evidence>
<dbReference type="PROSITE" id="PS01063">
    <property type="entry name" value="SIGMA70_ECF"/>
    <property type="match status" value="1"/>
</dbReference>
<evidence type="ECO:0000313" key="10">
    <source>
        <dbReference type="Proteomes" id="UP000824007"/>
    </source>
</evidence>
<evidence type="ECO:0000259" key="7">
    <source>
        <dbReference type="Pfam" id="PF04542"/>
    </source>
</evidence>
<dbReference type="InterPro" id="IPR007627">
    <property type="entry name" value="RNA_pol_sigma70_r2"/>
</dbReference>
<organism evidence="9 10">
    <name type="scientific">Candidatus Eisenbergiella pullistercoris</name>
    <dbReference type="NCBI Taxonomy" id="2838555"/>
    <lineage>
        <taxon>Bacteria</taxon>
        <taxon>Bacillati</taxon>
        <taxon>Bacillota</taxon>
        <taxon>Clostridia</taxon>
        <taxon>Lachnospirales</taxon>
        <taxon>Lachnospiraceae</taxon>
        <taxon>Eisenbergiella</taxon>
    </lineage>
</organism>
<reference evidence="9" key="2">
    <citation type="submission" date="2021-04" db="EMBL/GenBank/DDBJ databases">
        <authorList>
            <person name="Gilroy R."/>
        </authorList>
    </citation>
    <scope>NUCLEOTIDE SEQUENCE</scope>
    <source>
        <strain evidence="9">ChiSxjej3B15-24422</strain>
    </source>
</reference>
<dbReference type="Pfam" id="PF08281">
    <property type="entry name" value="Sigma70_r4_2"/>
    <property type="match status" value="1"/>
</dbReference>
<dbReference type="PANTHER" id="PTHR43133:SF8">
    <property type="entry name" value="RNA POLYMERASE SIGMA FACTOR HI_1459-RELATED"/>
    <property type="match status" value="1"/>
</dbReference>
<feature type="domain" description="RNA polymerase sigma factor 70 region 4 type 2" evidence="8">
    <location>
        <begin position="117"/>
        <end position="170"/>
    </location>
</feature>
<evidence type="ECO:0000256" key="6">
    <source>
        <dbReference type="RuleBase" id="RU000716"/>
    </source>
</evidence>
<dbReference type="SUPFAM" id="SSF88946">
    <property type="entry name" value="Sigma2 domain of RNA polymerase sigma factors"/>
    <property type="match status" value="1"/>
</dbReference>